<dbReference type="AlphaFoldDB" id="A0A3S8UA59"/>
<dbReference type="PIRSF" id="PIRSF032131">
    <property type="entry name" value="UCP032131"/>
    <property type="match status" value="1"/>
</dbReference>
<dbReference type="KEGG" id="taw:EI545_17450"/>
<dbReference type="Pfam" id="PF06676">
    <property type="entry name" value="DUF1178"/>
    <property type="match status" value="1"/>
</dbReference>
<organism evidence="1 2">
    <name type="scientific">Tabrizicola piscis</name>
    <dbReference type="NCBI Taxonomy" id="2494374"/>
    <lineage>
        <taxon>Bacteria</taxon>
        <taxon>Pseudomonadati</taxon>
        <taxon>Pseudomonadota</taxon>
        <taxon>Alphaproteobacteria</taxon>
        <taxon>Rhodobacterales</taxon>
        <taxon>Paracoccaceae</taxon>
        <taxon>Tabrizicola</taxon>
    </lineage>
</organism>
<accession>A0A3S8UA59</accession>
<dbReference type="EMBL" id="CP034328">
    <property type="protein sequence ID" value="AZL60451.1"/>
    <property type="molecule type" value="Genomic_DNA"/>
</dbReference>
<dbReference type="Proteomes" id="UP000282002">
    <property type="component" value="Chromosome"/>
</dbReference>
<dbReference type="RefSeq" id="WP_125326643.1">
    <property type="nucleotide sequence ID" value="NZ_CP034328.1"/>
</dbReference>
<proteinExistence type="predicted"/>
<name>A0A3S8UA59_9RHOB</name>
<sequence>MIRYTLKCKAGHRFDSWFQNTGAFAALEAGNQLACPVCGANEVEKDLMAPTVRPARKAVAGPVEKAADASVAETGPGAPNLRDPGTDLEAAIAALRKQIAENSEYVGMNFTAEARRIHEGDAPERAIYGEARPEDARQMIEDGLPVAPLPFVPTRKVN</sequence>
<keyword evidence="2" id="KW-1185">Reference proteome</keyword>
<dbReference type="OrthoDB" id="9799894at2"/>
<reference evidence="1 2" key="1">
    <citation type="submission" date="2018-12" db="EMBL/GenBank/DDBJ databases">
        <title>Complete genome sequencing of Tabrizicola sp. K13M18.</title>
        <authorList>
            <person name="Bae J.-W."/>
        </authorList>
    </citation>
    <scope>NUCLEOTIDE SEQUENCE [LARGE SCALE GENOMIC DNA]</scope>
    <source>
        <strain evidence="1 2">K13M18</strain>
    </source>
</reference>
<protein>
    <submittedName>
        <fullName evidence="1">DUF1178 family protein</fullName>
    </submittedName>
</protein>
<evidence type="ECO:0000313" key="1">
    <source>
        <dbReference type="EMBL" id="AZL60451.1"/>
    </source>
</evidence>
<dbReference type="InterPro" id="IPR009562">
    <property type="entry name" value="DUF1178"/>
</dbReference>
<gene>
    <name evidence="1" type="ORF">EI545_17450</name>
</gene>
<evidence type="ECO:0000313" key="2">
    <source>
        <dbReference type="Proteomes" id="UP000282002"/>
    </source>
</evidence>